<dbReference type="InterPro" id="IPR036291">
    <property type="entry name" value="NAD(P)-bd_dom_sf"/>
</dbReference>
<dbReference type="PANTHER" id="PTHR43981">
    <property type="entry name" value="ENOYL-[ACYL-CARRIER-PROTEIN] REDUCTASE, MITOCHONDRIAL"/>
    <property type="match status" value="1"/>
</dbReference>
<evidence type="ECO:0008006" key="5">
    <source>
        <dbReference type="Google" id="ProtNLM"/>
    </source>
</evidence>
<dbReference type="Proteomes" id="UP001291623">
    <property type="component" value="Unassembled WGS sequence"/>
</dbReference>
<evidence type="ECO:0000256" key="2">
    <source>
        <dbReference type="ARBA" id="ARBA00023002"/>
    </source>
</evidence>
<dbReference type="SUPFAM" id="SSF51735">
    <property type="entry name" value="NAD(P)-binding Rossmann-fold domains"/>
    <property type="match status" value="1"/>
</dbReference>
<evidence type="ECO:0000313" key="4">
    <source>
        <dbReference type="Proteomes" id="UP001291623"/>
    </source>
</evidence>
<keyword evidence="2" id="KW-0560">Oxidoreductase</keyword>
<organism evidence="3 4">
    <name type="scientific">Anisodus tanguticus</name>
    <dbReference type="NCBI Taxonomy" id="243964"/>
    <lineage>
        <taxon>Eukaryota</taxon>
        <taxon>Viridiplantae</taxon>
        <taxon>Streptophyta</taxon>
        <taxon>Embryophyta</taxon>
        <taxon>Tracheophyta</taxon>
        <taxon>Spermatophyta</taxon>
        <taxon>Magnoliopsida</taxon>
        <taxon>eudicotyledons</taxon>
        <taxon>Gunneridae</taxon>
        <taxon>Pentapetalae</taxon>
        <taxon>asterids</taxon>
        <taxon>lamiids</taxon>
        <taxon>Solanales</taxon>
        <taxon>Solanaceae</taxon>
        <taxon>Solanoideae</taxon>
        <taxon>Hyoscyameae</taxon>
        <taxon>Anisodus</taxon>
    </lineage>
</organism>
<dbReference type="GO" id="GO:0006631">
    <property type="term" value="P:fatty acid metabolic process"/>
    <property type="evidence" value="ECO:0007669"/>
    <property type="project" value="TreeGrafter"/>
</dbReference>
<gene>
    <name evidence="3" type="ORF">RND71_009863</name>
</gene>
<evidence type="ECO:0000313" key="3">
    <source>
        <dbReference type="EMBL" id="KAK4370388.1"/>
    </source>
</evidence>
<dbReference type="GO" id="GO:0016491">
    <property type="term" value="F:oxidoreductase activity"/>
    <property type="evidence" value="ECO:0007669"/>
    <property type="project" value="UniProtKB-KW"/>
</dbReference>
<dbReference type="Gene3D" id="3.40.50.720">
    <property type="entry name" value="NAD(P)-binding Rossmann-like Domain"/>
    <property type="match status" value="1"/>
</dbReference>
<dbReference type="Gene3D" id="3.90.180.10">
    <property type="entry name" value="Medium-chain alcohol dehydrogenases, catalytic domain"/>
    <property type="match status" value="1"/>
</dbReference>
<sequence>MVVVEEQSLWHKIDKSTRIEYAATVSVNPVSALRMLNEFVTLKTGDSLVQNGATSMVGQCVIQLARVRGIHSINIIRDKPGSDEVKEKLIKLGADKVFTESELDVKRVKTLLGDTPEPILGLNCVGGNAATGHQIVVARWYYGYIWRDIEKTCYCSYYKFHIQGYIIESLAARVEIRQNEIEGLDRLSLGPSSCWKIEI</sequence>
<protein>
    <recommendedName>
        <fullName evidence="5">Trans-2-enoyl-CoA reductase, mitochondrial</fullName>
    </recommendedName>
</protein>
<dbReference type="PANTHER" id="PTHR43981:SF8">
    <property type="entry name" value="TRANS-2-ENOYL-COA REDUCTASE, MITOCHONDRIAL-RELATED"/>
    <property type="match status" value="1"/>
</dbReference>
<name>A0AAE1VHL4_9SOLA</name>
<reference evidence="3" key="1">
    <citation type="submission" date="2023-12" db="EMBL/GenBank/DDBJ databases">
        <title>Genome assembly of Anisodus tanguticus.</title>
        <authorList>
            <person name="Wang Y.-J."/>
        </authorList>
    </citation>
    <scope>NUCLEOTIDE SEQUENCE</scope>
    <source>
        <strain evidence="3">KB-2021</strain>
        <tissue evidence="3">Leaf</tissue>
    </source>
</reference>
<accession>A0AAE1VHL4</accession>
<dbReference type="InterPro" id="IPR051034">
    <property type="entry name" value="Mito_Enoyl-ACP_Reductase"/>
</dbReference>
<dbReference type="GO" id="GO:0005739">
    <property type="term" value="C:mitochondrion"/>
    <property type="evidence" value="ECO:0007669"/>
    <property type="project" value="TreeGrafter"/>
</dbReference>
<proteinExistence type="predicted"/>
<dbReference type="EMBL" id="JAVYJV010000005">
    <property type="protein sequence ID" value="KAK4370388.1"/>
    <property type="molecule type" value="Genomic_DNA"/>
</dbReference>
<keyword evidence="4" id="KW-1185">Reference proteome</keyword>
<keyword evidence="1" id="KW-0521">NADP</keyword>
<dbReference type="AlphaFoldDB" id="A0AAE1VHL4"/>
<comment type="caution">
    <text evidence="3">The sequence shown here is derived from an EMBL/GenBank/DDBJ whole genome shotgun (WGS) entry which is preliminary data.</text>
</comment>
<evidence type="ECO:0000256" key="1">
    <source>
        <dbReference type="ARBA" id="ARBA00022857"/>
    </source>
</evidence>